<feature type="region of interest" description="Disordered" evidence="1">
    <location>
        <begin position="511"/>
        <end position="547"/>
    </location>
</feature>
<protein>
    <submittedName>
        <fullName evidence="3">BTB domain-containing protein</fullName>
    </submittedName>
</protein>
<proteinExistence type="predicted"/>
<feature type="region of interest" description="Disordered" evidence="1">
    <location>
        <begin position="320"/>
        <end position="354"/>
    </location>
</feature>
<organism evidence="3 4">
    <name type="scientific">Anopheles merus</name>
    <name type="common">Mosquito</name>
    <dbReference type="NCBI Taxonomy" id="30066"/>
    <lineage>
        <taxon>Eukaryota</taxon>
        <taxon>Metazoa</taxon>
        <taxon>Ecdysozoa</taxon>
        <taxon>Arthropoda</taxon>
        <taxon>Hexapoda</taxon>
        <taxon>Insecta</taxon>
        <taxon>Pterygota</taxon>
        <taxon>Neoptera</taxon>
        <taxon>Endopterygota</taxon>
        <taxon>Diptera</taxon>
        <taxon>Nematocera</taxon>
        <taxon>Culicoidea</taxon>
        <taxon>Culicidae</taxon>
        <taxon>Anophelinae</taxon>
        <taxon>Anopheles</taxon>
    </lineage>
</organism>
<evidence type="ECO:0000256" key="1">
    <source>
        <dbReference type="SAM" id="MobiDB-lite"/>
    </source>
</evidence>
<feature type="region of interest" description="Disordered" evidence="1">
    <location>
        <begin position="1"/>
        <end position="75"/>
    </location>
</feature>
<evidence type="ECO:0000313" key="3">
    <source>
        <dbReference type="EnsemblMetazoa" id="AMEM014481-PA"/>
    </source>
</evidence>
<dbReference type="EnsemblMetazoa" id="AMEM014481-RA">
    <property type="protein sequence ID" value="AMEM014481-PA"/>
    <property type="gene ID" value="AMEM014481"/>
</dbReference>
<dbReference type="Pfam" id="PF00651">
    <property type="entry name" value="BTB"/>
    <property type="match status" value="1"/>
</dbReference>
<feature type="compositionally biased region" description="Basic and acidic residues" evidence="1">
    <location>
        <begin position="511"/>
        <end position="523"/>
    </location>
</feature>
<dbReference type="CDD" id="cd18186">
    <property type="entry name" value="BTB_POZ_ZBTB_KLHL-like"/>
    <property type="match status" value="1"/>
</dbReference>
<dbReference type="InterPro" id="IPR011333">
    <property type="entry name" value="SKP1/BTB/POZ_sf"/>
</dbReference>
<feature type="compositionally biased region" description="Gly residues" evidence="1">
    <location>
        <begin position="51"/>
        <end position="61"/>
    </location>
</feature>
<dbReference type="PANTHER" id="PTHR24413">
    <property type="entry name" value="SPECKLE-TYPE POZ PROTEIN"/>
    <property type="match status" value="1"/>
</dbReference>
<reference evidence="3" key="1">
    <citation type="submission" date="2020-05" db="UniProtKB">
        <authorList>
            <consortium name="EnsemblMetazoa"/>
        </authorList>
    </citation>
    <scope>IDENTIFICATION</scope>
    <source>
        <strain evidence="3">MAF</strain>
    </source>
</reference>
<dbReference type="Gene3D" id="3.30.710.10">
    <property type="entry name" value="Potassium Channel Kv1.1, Chain A"/>
    <property type="match status" value="1"/>
</dbReference>
<sequence>MHESTVHAGRTQQQQQQQQPTRSSTTGNSRAGERTHLNRSHHARSSSSSSSGGGGGGGAGGSSSTSVPSRLGHSPSESDLKFFLYMYEVKKMRDIYGRVTNALEVLLHKKGTFNEMNLLHQHQTVRRNLEQLALEVPAAIGQLEELCDTIDEKIGWKEFKFCFKFLTSQVNGIVSKLLEHKAALNDAMFYISTLVQKEQFTCALVELGLLDKRSVEPALLHECAARRSAVRSSGQRQLEYATVKMNLVQNLCESPTASHSSLSKNALKLLHSGQLADMEFEVIVPHPEQPGTEGSGIVALGPPTCGADLSPDEALLLNGGGSKGASIEAPGSSGSSSSNSSSNSTTSKGGRGTQSHCFKAHRVIVAARCEWFKKALLSGMQEDINRKIIIYDTSPVIFRRLLLYLYGAPVDRSVGVDQLCELMLLADRYSVDNLKAICEQTLVSSIDGDSVICLYGISDRFNATALKARCLSYLSQHTELTQLDIFQELPVYLQNEVQELIRWCGRAPEPWCDRERSRSDRGSRHSLKSPSKAAKSSRSRKTSPSFM</sequence>
<feature type="compositionally biased region" description="Polar residues" evidence="1">
    <location>
        <begin position="20"/>
        <end position="29"/>
    </location>
</feature>
<dbReference type="VEuPathDB" id="VectorBase:AMEM21_001065"/>
<feature type="compositionally biased region" description="Low complexity" evidence="1">
    <location>
        <begin position="331"/>
        <end position="347"/>
    </location>
</feature>
<dbReference type="AlphaFoldDB" id="A0A182VG95"/>
<accession>A0A182VG95</accession>
<evidence type="ECO:0000259" key="2">
    <source>
        <dbReference type="PROSITE" id="PS50097"/>
    </source>
</evidence>
<dbReference type="Proteomes" id="UP000075903">
    <property type="component" value="Unassembled WGS sequence"/>
</dbReference>
<dbReference type="SUPFAM" id="SSF54695">
    <property type="entry name" value="POZ domain"/>
    <property type="match status" value="1"/>
</dbReference>
<dbReference type="InterPro" id="IPR000210">
    <property type="entry name" value="BTB/POZ_dom"/>
</dbReference>
<evidence type="ECO:0000313" key="4">
    <source>
        <dbReference type="Proteomes" id="UP000075903"/>
    </source>
</evidence>
<dbReference type="STRING" id="30066.A0A182VG95"/>
<dbReference type="VEuPathDB" id="VectorBase:AMEM014481"/>
<keyword evidence="4" id="KW-1185">Reference proteome</keyword>
<name>A0A182VG95_ANOME</name>
<dbReference type="SMART" id="SM00225">
    <property type="entry name" value="BTB"/>
    <property type="match status" value="1"/>
</dbReference>
<dbReference type="PROSITE" id="PS50097">
    <property type="entry name" value="BTB"/>
    <property type="match status" value="1"/>
</dbReference>
<feature type="domain" description="BTB" evidence="2">
    <location>
        <begin position="342"/>
        <end position="414"/>
    </location>
</feature>